<comment type="caution">
    <text evidence="1">The sequence shown here is derived from an EMBL/GenBank/DDBJ whole genome shotgun (WGS) entry which is preliminary data.</text>
</comment>
<evidence type="ECO:0000313" key="2">
    <source>
        <dbReference type="Proteomes" id="UP000790377"/>
    </source>
</evidence>
<dbReference type="EMBL" id="MU267750">
    <property type="protein sequence ID" value="KAH7909621.1"/>
    <property type="molecule type" value="Genomic_DNA"/>
</dbReference>
<keyword evidence="2" id="KW-1185">Reference proteome</keyword>
<sequence length="350" mass="38691">MATETQTQTQSNAKAPEITSLYRVASIPLIASSIDTIHSTLVNNVLTRSPYHIASAITQSAYSYSQPLQARFAPLIQRADEYANKGLDAVESKFPYPFHAQPEEMAKYVREQRENVMGAANKSFDERVKTPAYGVAQGIDHKFAPIVDYFEVAVNKVGNESGTSSPSSTASDSQFQYQRAIVLSKHLKDNLYVYSAEHYKQLQQQNVIVTYSQRASETANAITNLASASLTNAQTRIHALSDSMVLELQKLQHSTAQLPQTLQSTYPDISKTVADLRDIITKQDMPLNEKVNRVGQEVKERVNPMLEKVAQRIGDLVGVLSAKKEEAKEQANGAVSNGQVKIKKTAKKTQ</sequence>
<accession>A0ACB8A835</accession>
<gene>
    <name evidence="1" type="ORF">BJ138DRAFT_1180918</name>
</gene>
<reference evidence="1" key="1">
    <citation type="journal article" date="2021" name="New Phytol.">
        <title>Evolutionary innovations through gain and loss of genes in the ectomycorrhizal Boletales.</title>
        <authorList>
            <person name="Wu G."/>
            <person name="Miyauchi S."/>
            <person name="Morin E."/>
            <person name="Kuo A."/>
            <person name="Drula E."/>
            <person name="Varga T."/>
            <person name="Kohler A."/>
            <person name="Feng B."/>
            <person name="Cao Y."/>
            <person name="Lipzen A."/>
            <person name="Daum C."/>
            <person name="Hundley H."/>
            <person name="Pangilinan J."/>
            <person name="Johnson J."/>
            <person name="Barry K."/>
            <person name="LaButti K."/>
            <person name="Ng V."/>
            <person name="Ahrendt S."/>
            <person name="Min B."/>
            <person name="Choi I.G."/>
            <person name="Park H."/>
            <person name="Plett J.M."/>
            <person name="Magnuson J."/>
            <person name="Spatafora J.W."/>
            <person name="Nagy L.G."/>
            <person name="Henrissat B."/>
            <person name="Grigoriev I.V."/>
            <person name="Yang Z.L."/>
            <person name="Xu J."/>
            <person name="Martin F.M."/>
        </authorList>
    </citation>
    <scope>NUCLEOTIDE SEQUENCE</scope>
    <source>
        <strain evidence="1">ATCC 28755</strain>
    </source>
</reference>
<protein>
    <submittedName>
        <fullName evidence="1">Uncharacterized protein</fullName>
    </submittedName>
</protein>
<dbReference type="Proteomes" id="UP000790377">
    <property type="component" value="Unassembled WGS sequence"/>
</dbReference>
<organism evidence="1 2">
    <name type="scientific">Hygrophoropsis aurantiaca</name>
    <dbReference type="NCBI Taxonomy" id="72124"/>
    <lineage>
        <taxon>Eukaryota</taxon>
        <taxon>Fungi</taxon>
        <taxon>Dikarya</taxon>
        <taxon>Basidiomycota</taxon>
        <taxon>Agaricomycotina</taxon>
        <taxon>Agaricomycetes</taxon>
        <taxon>Agaricomycetidae</taxon>
        <taxon>Boletales</taxon>
        <taxon>Coniophorineae</taxon>
        <taxon>Hygrophoropsidaceae</taxon>
        <taxon>Hygrophoropsis</taxon>
    </lineage>
</organism>
<evidence type="ECO:0000313" key="1">
    <source>
        <dbReference type="EMBL" id="KAH7909621.1"/>
    </source>
</evidence>
<proteinExistence type="predicted"/>
<name>A0ACB8A835_9AGAM</name>